<proteinExistence type="predicted"/>
<dbReference type="SUPFAM" id="SSF69318">
    <property type="entry name" value="Integrin alpha N-terminal domain"/>
    <property type="match status" value="1"/>
</dbReference>
<sequence length="436" mass="48275">MKKCRVLVLVLLIAFVFSGCSFHLSSSLDELIAPVSPFGEDAAIAKALDDYAGKYTLKTCVYGEYTSSFVKADLNGDGSAEAFAFYEPSSALGTVYLAVMVPNDDDDTWRVTFSAPGEGSDVGEIDFADMTGDGRQEILVNWEVISNTSNNILSVYSYTDENGGVELQAVGEPLSFSKYTSADLNHDGLNELLLFNLPGSDTESASAVVYSMENGRVRRLGQTKLDSNVTAYSSVTVDSSDPDNPVVYADAYKNNGSAMITEIVYWSDYYDTIISPFYDYDTGLTRETFRENTVQCRDIDGDGKVEIPMEPQKQSASAGQQLTLIDWQVYRDYVLFHKTYGVLNRKDGYFLNLDDALFENAVFAYDGETRELTVRDAASDRVVCTLKTVFKADYSAQAYSGYTQFYEKAPFCYLVAVNENDYGITADTVADHFIEY</sequence>
<accession>A0A9D1MV36</accession>
<protein>
    <submittedName>
        <fullName evidence="1">VCBS repeat-containing protein</fullName>
    </submittedName>
</protein>
<reference evidence="1" key="2">
    <citation type="journal article" date="2021" name="PeerJ">
        <title>Extensive microbial diversity within the chicken gut microbiome revealed by metagenomics and culture.</title>
        <authorList>
            <person name="Gilroy R."/>
            <person name="Ravi A."/>
            <person name="Getino M."/>
            <person name="Pursley I."/>
            <person name="Horton D.L."/>
            <person name="Alikhan N.F."/>
            <person name="Baker D."/>
            <person name="Gharbi K."/>
            <person name="Hall N."/>
            <person name="Watson M."/>
            <person name="Adriaenssens E.M."/>
            <person name="Foster-Nyarko E."/>
            <person name="Jarju S."/>
            <person name="Secka A."/>
            <person name="Antonio M."/>
            <person name="Oren A."/>
            <person name="Chaudhuri R.R."/>
            <person name="La Ragione R."/>
            <person name="Hildebrand F."/>
            <person name="Pallen M.J."/>
        </authorList>
    </citation>
    <scope>NUCLEOTIDE SEQUENCE</scope>
    <source>
        <strain evidence="1">CHK176-6737</strain>
    </source>
</reference>
<evidence type="ECO:0000313" key="1">
    <source>
        <dbReference type="EMBL" id="HIU69147.1"/>
    </source>
</evidence>
<dbReference type="InterPro" id="IPR028994">
    <property type="entry name" value="Integrin_alpha_N"/>
</dbReference>
<evidence type="ECO:0000313" key="2">
    <source>
        <dbReference type="Proteomes" id="UP000824125"/>
    </source>
</evidence>
<organism evidence="1 2">
    <name type="scientific">Candidatus Scybalenecus merdavium</name>
    <dbReference type="NCBI Taxonomy" id="2840939"/>
    <lineage>
        <taxon>Bacteria</taxon>
        <taxon>Bacillati</taxon>
        <taxon>Bacillota</taxon>
        <taxon>Clostridia</taxon>
        <taxon>Eubacteriales</taxon>
        <taxon>Oscillospiraceae</taxon>
        <taxon>Oscillospiraceae incertae sedis</taxon>
        <taxon>Candidatus Scybalenecus</taxon>
    </lineage>
</organism>
<dbReference type="Proteomes" id="UP000824125">
    <property type="component" value="Unassembled WGS sequence"/>
</dbReference>
<dbReference type="AlphaFoldDB" id="A0A9D1MV36"/>
<comment type="caution">
    <text evidence="1">The sequence shown here is derived from an EMBL/GenBank/DDBJ whole genome shotgun (WGS) entry which is preliminary data.</text>
</comment>
<dbReference type="PROSITE" id="PS51257">
    <property type="entry name" value="PROKAR_LIPOPROTEIN"/>
    <property type="match status" value="1"/>
</dbReference>
<gene>
    <name evidence="1" type="ORF">IAD23_04240</name>
</gene>
<reference evidence="1" key="1">
    <citation type="submission" date="2020-10" db="EMBL/GenBank/DDBJ databases">
        <authorList>
            <person name="Gilroy R."/>
        </authorList>
    </citation>
    <scope>NUCLEOTIDE SEQUENCE</scope>
    <source>
        <strain evidence="1">CHK176-6737</strain>
    </source>
</reference>
<name>A0A9D1MV36_9FIRM</name>
<dbReference type="EMBL" id="DVNM01000022">
    <property type="protein sequence ID" value="HIU69147.1"/>
    <property type="molecule type" value="Genomic_DNA"/>
</dbReference>